<reference evidence="5 6" key="1">
    <citation type="submission" date="2024-09" db="EMBL/GenBank/DDBJ databases">
        <title>Laminarin stimulates single cell rates of sulfate reduction while oxygen inhibits transcriptomic activity in coastal marine sediment.</title>
        <authorList>
            <person name="Lindsay M."/>
            <person name="Orcutt B."/>
            <person name="Emerson D."/>
            <person name="Stepanauskas R."/>
            <person name="D'Angelo T."/>
        </authorList>
    </citation>
    <scope>NUCLEOTIDE SEQUENCE [LARGE SCALE GENOMIC DNA]</scope>
    <source>
        <strain evidence="5">SAG AM-311-K15</strain>
    </source>
</reference>
<dbReference type="SMART" id="SM00044">
    <property type="entry name" value="CYCc"/>
    <property type="match status" value="1"/>
</dbReference>
<dbReference type="PANTHER" id="PTHR16305:SF28">
    <property type="entry name" value="GUANYLATE CYCLASE DOMAIN-CONTAINING PROTEIN"/>
    <property type="match status" value="1"/>
</dbReference>
<dbReference type="InterPro" id="IPR027417">
    <property type="entry name" value="P-loop_NTPase"/>
</dbReference>
<dbReference type="EMBL" id="JBHPBY010000276">
    <property type="protein sequence ID" value="MFC1852173.1"/>
    <property type="molecule type" value="Genomic_DNA"/>
</dbReference>
<comment type="caution">
    <text evidence="5">The sequence shown here is derived from an EMBL/GenBank/DDBJ whole genome shotgun (WGS) entry which is preliminary data.</text>
</comment>
<keyword evidence="3" id="KW-0802">TPR repeat</keyword>
<feature type="repeat" description="TPR" evidence="3">
    <location>
        <begin position="870"/>
        <end position="903"/>
    </location>
</feature>
<evidence type="ECO:0000313" key="5">
    <source>
        <dbReference type="EMBL" id="MFC1852173.1"/>
    </source>
</evidence>
<dbReference type="PROSITE" id="PS50125">
    <property type="entry name" value="GUANYLATE_CYCLASE_2"/>
    <property type="match status" value="1"/>
</dbReference>
<evidence type="ECO:0000256" key="1">
    <source>
        <dbReference type="ARBA" id="ARBA00022741"/>
    </source>
</evidence>
<dbReference type="InterPro" id="IPR041664">
    <property type="entry name" value="AAA_16"/>
</dbReference>
<keyword evidence="1" id="KW-0547">Nucleotide-binding</keyword>
<proteinExistence type="predicted"/>
<protein>
    <submittedName>
        <fullName evidence="5">Adenylate/guanylate cyclase domain-containing protein</fullName>
    </submittedName>
</protein>
<dbReference type="InterPro" id="IPR011990">
    <property type="entry name" value="TPR-like_helical_dom_sf"/>
</dbReference>
<dbReference type="Gene3D" id="3.30.70.1230">
    <property type="entry name" value="Nucleotide cyclase"/>
    <property type="match status" value="1"/>
</dbReference>
<dbReference type="InterPro" id="IPR029787">
    <property type="entry name" value="Nucleotide_cyclase"/>
</dbReference>
<evidence type="ECO:0000256" key="2">
    <source>
        <dbReference type="ARBA" id="ARBA00022840"/>
    </source>
</evidence>
<keyword evidence="2" id="KW-0067">ATP-binding</keyword>
<evidence type="ECO:0000256" key="3">
    <source>
        <dbReference type="PROSITE-ProRule" id="PRU00339"/>
    </source>
</evidence>
<dbReference type="CDD" id="cd07302">
    <property type="entry name" value="CHD"/>
    <property type="match status" value="1"/>
</dbReference>
<dbReference type="SUPFAM" id="SSF55073">
    <property type="entry name" value="Nucleotide cyclase"/>
    <property type="match status" value="1"/>
</dbReference>
<dbReference type="SUPFAM" id="SSF48452">
    <property type="entry name" value="TPR-like"/>
    <property type="match status" value="2"/>
</dbReference>
<dbReference type="SMART" id="SM00028">
    <property type="entry name" value="TPR"/>
    <property type="match status" value="5"/>
</dbReference>
<dbReference type="InterPro" id="IPR019734">
    <property type="entry name" value="TPR_rpt"/>
</dbReference>
<dbReference type="Pfam" id="PF13432">
    <property type="entry name" value="TPR_16"/>
    <property type="match status" value="2"/>
</dbReference>
<dbReference type="PANTHER" id="PTHR16305">
    <property type="entry name" value="TESTICULAR SOLUBLE ADENYLYL CYCLASE"/>
    <property type="match status" value="1"/>
</dbReference>
<dbReference type="SUPFAM" id="SSF52540">
    <property type="entry name" value="P-loop containing nucleoside triphosphate hydrolases"/>
    <property type="match status" value="1"/>
</dbReference>
<name>A0ABV6Z142_UNCC1</name>
<keyword evidence="6" id="KW-1185">Reference proteome</keyword>
<dbReference type="PROSITE" id="PS50005">
    <property type="entry name" value="TPR"/>
    <property type="match status" value="1"/>
</dbReference>
<organism evidence="5 6">
    <name type="scientific">candidate division CSSED10-310 bacterium</name>
    <dbReference type="NCBI Taxonomy" id="2855610"/>
    <lineage>
        <taxon>Bacteria</taxon>
        <taxon>Bacteria division CSSED10-310</taxon>
    </lineage>
</organism>
<dbReference type="Gene3D" id="1.25.40.10">
    <property type="entry name" value="Tetratricopeptide repeat domain"/>
    <property type="match status" value="2"/>
</dbReference>
<dbReference type="Pfam" id="PF00211">
    <property type="entry name" value="Guanylate_cyc"/>
    <property type="match status" value="1"/>
</dbReference>
<evidence type="ECO:0000259" key="4">
    <source>
        <dbReference type="PROSITE" id="PS50125"/>
    </source>
</evidence>
<dbReference type="Pfam" id="PF13191">
    <property type="entry name" value="AAA_16"/>
    <property type="match status" value="1"/>
</dbReference>
<dbReference type="InterPro" id="IPR025874">
    <property type="entry name" value="DZR"/>
</dbReference>
<dbReference type="Gene3D" id="3.40.50.300">
    <property type="entry name" value="P-loop containing nucleotide triphosphate hydrolases"/>
    <property type="match status" value="1"/>
</dbReference>
<evidence type="ECO:0000313" key="6">
    <source>
        <dbReference type="Proteomes" id="UP001594351"/>
    </source>
</evidence>
<dbReference type="Pfam" id="PF12773">
    <property type="entry name" value="DZR"/>
    <property type="match status" value="1"/>
</dbReference>
<sequence>MSDQVCCPHCHKELSTTGRFCMFCGQELFHFCPGCGLAVPVEGKFCPECGTALAKQEKKEKKPAGKVVPKESILGSGEYRFATVIFADISGFTTLSEDLDPEEVTDIMNGCFDRFVAVINHYGGAVDKFIGDCVMCLFGAPKAHEDDPERAIHCASEMLTELAAYNDEIGYQLGVSIGINCGKVYAGLVGGRDQHDFTVMGDTVNTAQRLEAAAGRNQIYVSERFYRLTGYMCQYDSLPPLSLKGKKEPQQVHRFRKLLKEPGSRRDTLVGHDLPLQGREKELAVISGCLEHLNSGLGGILSICGESGMGKTRLGREICRRGRELDFHVLQCQAESYGRGWLLSLLRGVFQSELFQQFWELQPFDAVESRLVDIIQGRHVSEEVIDPQNCQETKFRITGLLLRFLRQVSSEKPLLFLLDDLQFTDVSSLEMLIEITEACIGDTSILFCLLFRPDIDPSWVVTPLTIQLTLDPLDPRSLKRMVRDFYEVEISAKLQHYLLKRCEGNPLYLLEYLNLFQDTELIQIENNCLTLSSAFDESFVPDTLNGLISASLDRLQKNSRQILQTAAVIGRKFSYRLLKETLPEKDTLHQNLAEILKKKLLEELNRFPELEYIFRTALTWEVAYRIFSRKQLRTSHQVIAQAVEKVYENQLPLYYETLADHYKQAHNKKKASYFAHKAYERNKALGDLGAAISYLQDLIVQADDELEIVHFKLELLELYVLIGSFDQAEQLISEIKTQASQNMFSQLDQARFFLARGTVASHQGQLDQGQNYLTCALNGAQSIANEKLAAWILLRMAFLAFRRGQYDQAREQLEDILKQSHAIADQRLGARCLEGLANLAAEQGLYDQAEEKYSQAFINAQASNEKILACNIQFNIAALYHDLEKFEQAEAEYRRALELAHNLGNIRVFPYLEYNLGEIKFRQDNLTDALPHFEKAYQWAQKQGEKSILVISQLFLTYCSQDQNRTEKLVELVAQIQGSPDHKALGHFLLVKAFLESTQVELAREQLELAQQIVDQGSATWLQPKIETIKNHLKSDQL</sequence>
<dbReference type="Proteomes" id="UP001594351">
    <property type="component" value="Unassembled WGS sequence"/>
</dbReference>
<accession>A0ABV6Z142</accession>
<feature type="domain" description="Guanylate cyclase" evidence="4">
    <location>
        <begin position="83"/>
        <end position="211"/>
    </location>
</feature>
<dbReference type="InterPro" id="IPR001054">
    <property type="entry name" value="A/G_cyclase"/>
</dbReference>
<gene>
    <name evidence="5" type="ORF">ACFL27_18415</name>
</gene>